<gene>
    <name evidence="2" type="ORF">T190607A01A_30132</name>
</gene>
<evidence type="ECO:0000256" key="1">
    <source>
        <dbReference type="SAM" id="Phobius"/>
    </source>
</evidence>
<evidence type="ECO:0008006" key="4">
    <source>
        <dbReference type="Google" id="ProtNLM"/>
    </source>
</evidence>
<feature type="transmembrane region" description="Helical" evidence="1">
    <location>
        <begin position="42"/>
        <end position="58"/>
    </location>
</feature>
<feature type="transmembrane region" description="Helical" evidence="1">
    <location>
        <begin position="104"/>
        <end position="121"/>
    </location>
</feature>
<protein>
    <recommendedName>
        <fullName evidence="4">MFS transporter</fullName>
    </recommendedName>
</protein>
<organism evidence="2 3">
    <name type="scientific">Tenacibaculum platacis</name>
    <dbReference type="NCBI Taxonomy" id="3137852"/>
    <lineage>
        <taxon>Bacteria</taxon>
        <taxon>Pseudomonadati</taxon>
        <taxon>Bacteroidota</taxon>
        <taxon>Flavobacteriia</taxon>
        <taxon>Flavobacteriales</taxon>
        <taxon>Flavobacteriaceae</taxon>
        <taxon>Tenacibaculum</taxon>
    </lineage>
</organism>
<keyword evidence="1" id="KW-1133">Transmembrane helix</keyword>
<dbReference type="RefSeq" id="WP_348712515.1">
    <property type="nucleotide sequence ID" value="NZ_CAXIXY010000005.1"/>
</dbReference>
<dbReference type="Proteomes" id="UP001497416">
    <property type="component" value="Unassembled WGS sequence"/>
</dbReference>
<keyword evidence="1" id="KW-0472">Membrane</keyword>
<keyword evidence="1" id="KW-0812">Transmembrane</keyword>
<sequence>MNQKIRTAQLIHVTQIIGFCIFNYVLGDFKNLDKFKIEGSDFIYVLIPIVAYFLGLFISKKKLDSVASEQSISDKLTAYVSSFIMRWAPLEAAGFFILLVKPELINLNIGVLILLILIRPSKKNAKTVLHLRDSDFNS</sequence>
<evidence type="ECO:0000313" key="2">
    <source>
        <dbReference type="EMBL" id="CAL2088442.1"/>
    </source>
</evidence>
<comment type="caution">
    <text evidence="2">The sequence shown here is derived from an EMBL/GenBank/DDBJ whole genome shotgun (WGS) entry which is preliminary data.</text>
</comment>
<evidence type="ECO:0000313" key="3">
    <source>
        <dbReference type="Proteomes" id="UP001497416"/>
    </source>
</evidence>
<dbReference type="EMBL" id="CAXIXY010000005">
    <property type="protein sequence ID" value="CAL2088442.1"/>
    <property type="molecule type" value="Genomic_DNA"/>
</dbReference>
<reference evidence="2 3" key="1">
    <citation type="submission" date="2024-05" db="EMBL/GenBank/DDBJ databases">
        <authorList>
            <person name="Duchaud E."/>
        </authorList>
    </citation>
    <scope>NUCLEOTIDE SEQUENCE [LARGE SCALE GENOMIC DNA]</scope>
    <source>
        <strain evidence="2">Ena-SAMPLE-TAB-13-05-2024-13:56:06:370-140302</strain>
    </source>
</reference>
<keyword evidence="3" id="KW-1185">Reference proteome</keyword>
<feature type="transmembrane region" description="Helical" evidence="1">
    <location>
        <begin position="7"/>
        <end position="26"/>
    </location>
</feature>
<accession>A0ABM9P2G1</accession>
<name>A0ABM9P2G1_9FLAO</name>
<proteinExistence type="predicted"/>